<dbReference type="Proteomes" id="UP001396334">
    <property type="component" value="Unassembled WGS sequence"/>
</dbReference>
<keyword evidence="3" id="KW-1185">Reference proteome</keyword>
<dbReference type="EMBL" id="JBBPBN010000026">
    <property type="protein sequence ID" value="KAK9007599.1"/>
    <property type="molecule type" value="Genomic_DNA"/>
</dbReference>
<evidence type="ECO:0000256" key="1">
    <source>
        <dbReference type="SAM" id="SignalP"/>
    </source>
</evidence>
<gene>
    <name evidence="2" type="ORF">V6N11_074519</name>
</gene>
<proteinExistence type="predicted"/>
<keyword evidence="1" id="KW-0732">Signal</keyword>
<feature type="signal peptide" evidence="1">
    <location>
        <begin position="1"/>
        <end position="28"/>
    </location>
</feature>
<name>A0ABR2R472_9ROSI</name>
<dbReference type="Gene3D" id="3.90.25.10">
    <property type="entry name" value="UDP-galactose 4-epimerase, domain 1"/>
    <property type="match status" value="1"/>
</dbReference>
<protein>
    <submittedName>
        <fullName evidence="2">Uncharacterized protein</fullName>
    </submittedName>
</protein>
<accession>A0ABR2R472</accession>
<organism evidence="2 3">
    <name type="scientific">Hibiscus sabdariffa</name>
    <name type="common">roselle</name>
    <dbReference type="NCBI Taxonomy" id="183260"/>
    <lineage>
        <taxon>Eukaryota</taxon>
        <taxon>Viridiplantae</taxon>
        <taxon>Streptophyta</taxon>
        <taxon>Embryophyta</taxon>
        <taxon>Tracheophyta</taxon>
        <taxon>Spermatophyta</taxon>
        <taxon>Magnoliopsida</taxon>
        <taxon>eudicotyledons</taxon>
        <taxon>Gunneridae</taxon>
        <taxon>Pentapetalae</taxon>
        <taxon>rosids</taxon>
        <taxon>malvids</taxon>
        <taxon>Malvales</taxon>
        <taxon>Malvaceae</taxon>
        <taxon>Malvoideae</taxon>
        <taxon>Hibiscus</taxon>
    </lineage>
</organism>
<evidence type="ECO:0000313" key="3">
    <source>
        <dbReference type="Proteomes" id="UP001396334"/>
    </source>
</evidence>
<reference evidence="2 3" key="1">
    <citation type="journal article" date="2024" name="G3 (Bethesda)">
        <title>Genome assembly of Hibiscus sabdariffa L. provides insights into metabolisms of medicinal natural products.</title>
        <authorList>
            <person name="Kim T."/>
        </authorList>
    </citation>
    <scope>NUCLEOTIDE SEQUENCE [LARGE SCALE GENOMIC DNA]</scope>
    <source>
        <strain evidence="2">TK-2024</strain>
        <tissue evidence="2">Old leaves</tissue>
    </source>
</reference>
<sequence>MYKKRNFFRKSKVCVIEVVWFLLQNVLKSPVPEFAECSYPENMEMIFIYSAFVKEDHTYFDIQACGVDGTQLYPHLKFTTVSEHLDTLV</sequence>
<comment type="caution">
    <text evidence="2">The sequence shown here is derived from an EMBL/GenBank/DDBJ whole genome shotgun (WGS) entry which is preliminary data.</text>
</comment>
<feature type="chain" id="PRO_5046184773" evidence="1">
    <location>
        <begin position="29"/>
        <end position="89"/>
    </location>
</feature>
<evidence type="ECO:0000313" key="2">
    <source>
        <dbReference type="EMBL" id="KAK9007599.1"/>
    </source>
</evidence>